<accession>E6VFM2</accession>
<dbReference type="Proteomes" id="UP000001402">
    <property type="component" value="Chromosome"/>
</dbReference>
<protein>
    <recommendedName>
        <fullName evidence="3">Phage major capsid protein</fullName>
    </recommendedName>
</protein>
<name>E6VFM2_RHOPX</name>
<dbReference type="NCBIfam" id="NF033394">
    <property type="entry name" value="capsid_maj_Podo"/>
    <property type="match status" value="1"/>
</dbReference>
<reference evidence="1" key="1">
    <citation type="submission" date="2010-12" db="EMBL/GenBank/DDBJ databases">
        <title>Complete sequence of Rhodopseudomonas palustris DX-1.</title>
        <authorList>
            <consortium name="US DOE Joint Genome Institute"/>
            <person name="Lucas S."/>
            <person name="Copeland A."/>
            <person name="Lapidus A."/>
            <person name="Cheng J.-F."/>
            <person name="Goodwin L."/>
            <person name="Pitluck S."/>
            <person name="Misra M."/>
            <person name="Chertkov O."/>
            <person name="Detter J.C."/>
            <person name="Han C."/>
            <person name="Tapia R."/>
            <person name="Land M."/>
            <person name="Hauser L."/>
            <person name="Kyrpides N."/>
            <person name="Ivanova N."/>
            <person name="Ovchinnikova G."/>
            <person name="Logan B."/>
            <person name="Oda Y."/>
            <person name="Harwood C."/>
            <person name="Woyke T."/>
        </authorList>
    </citation>
    <scope>NUCLEOTIDE SEQUENCE [LARGE SCALE GENOMIC DNA]</scope>
    <source>
        <strain evidence="1">DX-1</strain>
    </source>
</reference>
<dbReference type="STRING" id="652103.Rpdx1_2523"/>
<dbReference type="EMBL" id="CP002418">
    <property type="protein sequence ID" value="ADU44114.1"/>
    <property type="molecule type" value="Genomic_DNA"/>
</dbReference>
<dbReference type="OrthoDB" id="7220886at2"/>
<dbReference type="eggNOG" id="ENOG502ZBII">
    <property type="taxonomic scope" value="Bacteria"/>
</dbReference>
<dbReference type="HOGENOM" id="CLU_071248_0_0_5"/>
<evidence type="ECO:0000313" key="2">
    <source>
        <dbReference type="Proteomes" id="UP000001402"/>
    </source>
</evidence>
<evidence type="ECO:0000313" key="1">
    <source>
        <dbReference type="EMBL" id="ADU44114.1"/>
    </source>
</evidence>
<organism evidence="1 2">
    <name type="scientific">Rhodopseudomonas palustris (strain DX-1)</name>
    <dbReference type="NCBI Taxonomy" id="652103"/>
    <lineage>
        <taxon>Bacteria</taxon>
        <taxon>Pseudomonadati</taxon>
        <taxon>Pseudomonadota</taxon>
        <taxon>Alphaproteobacteria</taxon>
        <taxon>Hyphomicrobiales</taxon>
        <taxon>Nitrobacteraceae</taxon>
        <taxon>Rhodopseudomonas</taxon>
    </lineage>
</organism>
<dbReference type="BioCyc" id="RPAL652103:RPDX1_RS12420-MONOMER"/>
<proteinExistence type="predicted"/>
<evidence type="ECO:0008006" key="3">
    <source>
        <dbReference type="Google" id="ProtNLM"/>
    </source>
</evidence>
<dbReference type="AlphaFoldDB" id="E6VFM2"/>
<sequence length="339" mass="37146">MTSLTAVEKNQEVLSLALEQRSPGYQDLVSNSNALLAVLKRKGLWQPYSGPKIRQRLLYNKTGSAVWYNGFDYLNPKPAELFNDAEYTPKMLAVAVVLSNEEILNNQGTGQLKDVMKAHISAAEMELEDVTDASIHSNGSGFGGKELGGLQLAIPTVVNTGTYGGISRADNAIWRTSAFDVQSFDSTIGTQVSATTIRKFWNKIMTQRSRGKRGADLLLCSAEHYAAYDEATVAIQRINDETGLGKLGFQSLKYFGAGRTAEIVQDGGLGSNMPSNTTYGIDTSSLRMRYHPERNFSKIGTAMMPINQDAVVQYIGLMGELTMENPLFNWKLYDSNPAA</sequence>
<dbReference type="KEGG" id="rpx:Rpdx1_2523"/>
<dbReference type="InterPro" id="IPR049718">
    <property type="entry name" value="AKO59007-like"/>
</dbReference>
<gene>
    <name evidence="1" type="ordered locus">Rpdx1_2523</name>
</gene>